<evidence type="ECO:0000256" key="3">
    <source>
        <dbReference type="ARBA" id="ARBA00022692"/>
    </source>
</evidence>
<keyword evidence="5 6" id="KW-0472">Membrane</keyword>
<evidence type="ECO:0000259" key="8">
    <source>
        <dbReference type="Pfam" id="PF12704"/>
    </source>
</evidence>
<feature type="transmembrane region" description="Helical" evidence="6">
    <location>
        <begin position="310"/>
        <end position="332"/>
    </location>
</feature>
<dbReference type="Proteomes" id="UP000309186">
    <property type="component" value="Unassembled WGS sequence"/>
</dbReference>
<gene>
    <name evidence="9" type="ORF">C1E24_04900</name>
</gene>
<keyword evidence="2" id="KW-1003">Cell membrane</keyword>
<dbReference type="InterPro" id="IPR050250">
    <property type="entry name" value="Macrolide_Exporter_MacB"/>
</dbReference>
<dbReference type="EMBL" id="PPSW01000007">
    <property type="protein sequence ID" value="TLX48139.1"/>
    <property type="molecule type" value="Genomic_DNA"/>
</dbReference>
<evidence type="ECO:0000256" key="2">
    <source>
        <dbReference type="ARBA" id="ARBA00022475"/>
    </source>
</evidence>
<dbReference type="GO" id="GO:0022857">
    <property type="term" value="F:transmembrane transporter activity"/>
    <property type="evidence" value="ECO:0007669"/>
    <property type="project" value="TreeGrafter"/>
</dbReference>
<reference evidence="9 10" key="1">
    <citation type="submission" date="2018-01" db="EMBL/GenBank/DDBJ databases">
        <title>Co-occurrence of chitin degradation, pigmentation and bioactivity in marine Pseudoalteromonas.</title>
        <authorList>
            <person name="Paulsen S."/>
            <person name="Gram L."/>
            <person name="Machado H."/>
        </authorList>
    </citation>
    <scope>NUCLEOTIDE SEQUENCE [LARGE SCALE GENOMIC DNA]</scope>
    <source>
        <strain evidence="9 10">S3663</strain>
    </source>
</reference>
<evidence type="ECO:0000256" key="5">
    <source>
        <dbReference type="ARBA" id="ARBA00023136"/>
    </source>
</evidence>
<accession>A0A5R9Q789</accession>
<feature type="transmembrane region" description="Helical" evidence="6">
    <location>
        <begin position="21"/>
        <end position="44"/>
    </location>
</feature>
<protein>
    <submittedName>
        <fullName evidence="9">ABC transporter permease</fullName>
    </submittedName>
</protein>
<dbReference type="AlphaFoldDB" id="A0A5R9Q789"/>
<sequence length="437" mass="49157">MFSYYVKLALISFKRTPLLSFLMVLLIAMGIGATMTTFTVSYMMSQDPLPSKSDRVFSVQMDSRGDGYDWGESSLAEITYMDMQNVINSGIPKHHVVISAVSTMLKNPQQQTQAIKSKVRTTNADFFTMFETPFLFGSGWDEQADKQAQQVIVLTKKSNNRFFNGENSVGRFLQFGDVLYQVVGVLDDWQLMPKFYGVKTEAFSEPHDVFIPFNTQVKNELMVGNLVNNTCWKSYEGDDFAAFLASECMWVVLWVELDNDAAREQYQAYIDRYAQQQRDHGRFANRIYNRLVDVKQYLVDEEIVSDDSKMAVWLSVLFLIVCLLNCMGLMMAKFHGKAGEVGLRRAVGASKQHIVAQFSVELAVIGFIGGLVGLILAQFGLAIAENLYNYLHASLMQMNLILVLSTLLLAVLVSCTFGLLPIFKASLTQPSSQLKSL</sequence>
<dbReference type="GO" id="GO:0005886">
    <property type="term" value="C:plasma membrane"/>
    <property type="evidence" value="ECO:0007669"/>
    <property type="project" value="UniProtKB-SubCell"/>
</dbReference>
<dbReference type="PANTHER" id="PTHR30572">
    <property type="entry name" value="MEMBRANE COMPONENT OF TRANSPORTER-RELATED"/>
    <property type="match status" value="1"/>
</dbReference>
<keyword evidence="4 6" id="KW-1133">Transmembrane helix</keyword>
<dbReference type="InterPro" id="IPR003838">
    <property type="entry name" value="ABC3_permease_C"/>
</dbReference>
<feature type="domain" description="ABC3 transporter permease C-terminal" evidence="7">
    <location>
        <begin position="314"/>
        <end position="426"/>
    </location>
</feature>
<name>A0A5R9Q789_9GAMM</name>
<feature type="domain" description="MacB-like periplasmic core" evidence="8">
    <location>
        <begin position="20"/>
        <end position="272"/>
    </location>
</feature>
<dbReference type="PANTHER" id="PTHR30572:SF18">
    <property type="entry name" value="ABC-TYPE MACROLIDE FAMILY EXPORT SYSTEM PERMEASE COMPONENT 2"/>
    <property type="match status" value="1"/>
</dbReference>
<dbReference type="InterPro" id="IPR025857">
    <property type="entry name" value="MacB_PCD"/>
</dbReference>
<comment type="caution">
    <text evidence="9">The sequence shown here is derived from an EMBL/GenBank/DDBJ whole genome shotgun (WGS) entry which is preliminary data.</text>
</comment>
<dbReference type="Pfam" id="PF12704">
    <property type="entry name" value="MacB_PCD"/>
    <property type="match status" value="1"/>
</dbReference>
<comment type="subcellular location">
    <subcellularLocation>
        <location evidence="1">Cell membrane</location>
        <topology evidence="1">Multi-pass membrane protein</topology>
    </subcellularLocation>
</comment>
<dbReference type="OrthoDB" id="8735006at2"/>
<keyword evidence="3 6" id="KW-0812">Transmembrane</keyword>
<evidence type="ECO:0000256" key="6">
    <source>
        <dbReference type="SAM" id="Phobius"/>
    </source>
</evidence>
<evidence type="ECO:0000313" key="9">
    <source>
        <dbReference type="EMBL" id="TLX48139.1"/>
    </source>
</evidence>
<proteinExistence type="predicted"/>
<dbReference type="Pfam" id="PF02687">
    <property type="entry name" value="FtsX"/>
    <property type="match status" value="1"/>
</dbReference>
<dbReference type="RefSeq" id="WP_138479271.1">
    <property type="nucleotide sequence ID" value="NZ_PPSW01000007.1"/>
</dbReference>
<feature type="transmembrane region" description="Helical" evidence="6">
    <location>
        <begin position="353"/>
        <end position="380"/>
    </location>
</feature>
<feature type="transmembrane region" description="Helical" evidence="6">
    <location>
        <begin position="400"/>
        <end position="423"/>
    </location>
</feature>
<evidence type="ECO:0000259" key="7">
    <source>
        <dbReference type="Pfam" id="PF02687"/>
    </source>
</evidence>
<organism evidence="9 10">
    <name type="scientific">Pseudoalteromonas phenolica</name>
    <dbReference type="NCBI Taxonomy" id="161398"/>
    <lineage>
        <taxon>Bacteria</taxon>
        <taxon>Pseudomonadati</taxon>
        <taxon>Pseudomonadota</taxon>
        <taxon>Gammaproteobacteria</taxon>
        <taxon>Alteromonadales</taxon>
        <taxon>Pseudoalteromonadaceae</taxon>
        <taxon>Pseudoalteromonas</taxon>
    </lineage>
</organism>
<evidence type="ECO:0000256" key="1">
    <source>
        <dbReference type="ARBA" id="ARBA00004651"/>
    </source>
</evidence>
<evidence type="ECO:0000313" key="10">
    <source>
        <dbReference type="Proteomes" id="UP000309186"/>
    </source>
</evidence>
<evidence type="ECO:0000256" key="4">
    <source>
        <dbReference type="ARBA" id="ARBA00022989"/>
    </source>
</evidence>